<evidence type="ECO:0000313" key="1">
    <source>
        <dbReference type="EMBL" id="MDQ0229366.1"/>
    </source>
</evidence>
<sequence length="47" mass="5659">MKTIFLRGLFENRLHTSDEDHFLRGLIENHLHKPDEKRLPQAAYTRN</sequence>
<protein>
    <submittedName>
        <fullName evidence="1">Uncharacterized protein</fullName>
    </submittedName>
</protein>
<name>A0ABT9ZAU1_9BACI</name>
<gene>
    <name evidence="1" type="ORF">J2S19_000617</name>
</gene>
<proteinExistence type="predicted"/>
<dbReference type="EMBL" id="JAUSUD010000002">
    <property type="protein sequence ID" value="MDQ0229366.1"/>
    <property type="molecule type" value="Genomic_DNA"/>
</dbReference>
<comment type="caution">
    <text evidence="1">The sequence shown here is derived from an EMBL/GenBank/DDBJ whole genome shotgun (WGS) entry which is preliminary data.</text>
</comment>
<dbReference type="Proteomes" id="UP001234495">
    <property type="component" value="Unassembled WGS sequence"/>
</dbReference>
<evidence type="ECO:0000313" key="2">
    <source>
        <dbReference type="Proteomes" id="UP001234495"/>
    </source>
</evidence>
<reference evidence="1 2" key="1">
    <citation type="submission" date="2023-07" db="EMBL/GenBank/DDBJ databases">
        <title>Genomic Encyclopedia of Type Strains, Phase IV (KMG-IV): sequencing the most valuable type-strain genomes for metagenomic binning, comparative biology and taxonomic classification.</title>
        <authorList>
            <person name="Goeker M."/>
        </authorList>
    </citation>
    <scope>NUCLEOTIDE SEQUENCE [LARGE SCALE GENOMIC DNA]</scope>
    <source>
        <strain evidence="1 2">DSM 29005</strain>
    </source>
</reference>
<organism evidence="1 2">
    <name type="scientific">Metabacillus malikii</name>
    <dbReference type="NCBI Taxonomy" id="1504265"/>
    <lineage>
        <taxon>Bacteria</taxon>
        <taxon>Bacillati</taxon>
        <taxon>Bacillota</taxon>
        <taxon>Bacilli</taxon>
        <taxon>Bacillales</taxon>
        <taxon>Bacillaceae</taxon>
        <taxon>Metabacillus</taxon>
    </lineage>
</organism>
<accession>A0ABT9ZAU1</accession>
<keyword evidence="2" id="KW-1185">Reference proteome</keyword>